<dbReference type="InterPro" id="IPR016191">
    <property type="entry name" value="Ribonuclease/ribotoxin"/>
</dbReference>
<dbReference type="Gene3D" id="3.10.450.30">
    <property type="entry name" value="Microbial ribonucleases"/>
    <property type="match status" value="1"/>
</dbReference>
<evidence type="ECO:0000313" key="4">
    <source>
        <dbReference type="Proteomes" id="UP000541154"/>
    </source>
</evidence>
<protein>
    <submittedName>
        <fullName evidence="3">Uncharacterized protein</fullName>
    </submittedName>
</protein>
<keyword evidence="1" id="KW-0540">Nuclease</keyword>
<gene>
    <name evidence="3" type="ORF">ETB97_011993</name>
</gene>
<dbReference type="Proteomes" id="UP000541154">
    <property type="component" value="Unassembled WGS sequence"/>
</dbReference>
<sequence length="182" mass="20449">MAHLPPFKKDKVLPPCRPVHRDARSSCIVLLDSFGIRDIAGYQVLYNYYSIRQKLPRKDQLLHLSSPNFHPQCSFHFIFSLLTLGLALVQISSAAPAPAGALSKRTVENLPRGDQFIECPGYRYSRAQVENAIQRLLSHLRQQPQVFALECQGKKLYEFPIPHEDSVYGGGGPGADRAVFFI</sequence>
<dbReference type="GO" id="GO:0004540">
    <property type="term" value="F:RNA nuclease activity"/>
    <property type="evidence" value="ECO:0007669"/>
    <property type="project" value="InterPro"/>
</dbReference>
<evidence type="ECO:0000256" key="1">
    <source>
        <dbReference type="ARBA" id="ARBA00022722"/>
    </source>
</evidence>
<comment type="caution">
    <text evidence="3">The sequence shown here is derived from an EMBL/GenBank/DDBJ whole genome shotgun (WGS) entry which is preliminary data.</text>
</comment>
<evidence type="ECO:0000313" key="3">
    <source>
        <dbReference type="EMBL" id="KAF5866441.1"/>
    </source>
</evidence>
<keyword evidence="4" id="KW-1185">Reference proteome</keyword>
<dbReference type="AlphaFoldDB" id="A0A8H6AD83"/>
<dbReference type="GO" id="GO:0016787">
    <property type="term" value="F:hydrolase activity"/>
    <property type="evidence" value="ECO:0007669"/>
    <property type="project" value="UniProtKB-KW"/>
</dbReference>
<dbReference type="EMBL" id="SPNV01000008">
    <property type="protein sequence ID" value="KAF5866441.1"/>
    <property type="molecule type" value="Genomic_DNA"/>
</dbReference>
<organism evidence="3 4">
    <name type="scientific">Petromyces alliaceus</name>
    <name type="common">Aspergillus alliaceus</name>
    <dbReference type="NCBI Taxonomy" id="209559"/>
    <lineage>
        <taxon>Eukaryota</taxon>
        <taxon>Fungi</taxon>
        <taxon>Dikarya</taxon>
        <taxon>Ascomycota</taxon>
        <taxon>Pezizomycotina</taxon>
        <taxon>Eurotiomycetes</taxon>
        <taxon>Eurotiomycetidae</taxon>
        <taxon>Eurotiales</taxon>
        <taxon>Aspergillaceae</taxon>
        <taxon>Aspergillus</taxon>
        <taxon>Aspergillus subgen. Circumdati</taxon>
    </lineage>
</organism>
<dbReference type="GO" id="GO:0003723">
    <property type="term" value="F:RNA binding"/>
    <property type="evidence" value="ECO:0007669"/>
    <property type="project" value="InterPro"/>
</dbReference>
<keyword evidence="2" id="KW-0378">Hydrolase</keyword>
<reference evidence="3 4" key="1">
    <citation type="submission" date="2019-04" db="EMBL/GenBank/DDBJ databases">
        <title>Aspergillus burnettii sp. nov., novel species from soil in southeast Queensland.</title>
        <authorList>
            <person name="Gilchrist C.L.M."/>
            <person name="Pitt J.I."/>
            <person name="Lange L."/>
            <person name="Lacey H.J."/>
            <person name="Vuong D."/>
            <person name="Midgley D.J."/>
            <person name="Greenfield P."/>
            <person name="Bradbury M."/>
            <person name="Lacey E."/>
            <person name="Busk P.K."/>
            <person name="Pilgaard B."/>
            <person name="Chooi Y.H."/>
            <person name="Piggott A.M."/>
        </authorList>
    </citation>
    <scope>NUCLEOTIDE SEQUENCE [LARGE SCALE GENOMIC DNA]</scope>
    <source>
        <strain evidence="3 4">FRR 5400</strain>
    </source>
</reference>
<proteinExistence type="predicted"/>
<accession>A0A8H6AD83</accession>
<evidence type="ECO:0000256" key="2">
    <source>
        <dbReference type="ARBA" id="ARBA00022801"/>
    </source>
</evidence>
<name>A0A8H6AD83_PETAA</name>
<dbReference type="SUPFAM" id="SSF53933">
    <property type="entry name" value="Microbial ribonucleases"/>
    <property type="match status" value="1"/>
</dbReference>